<protein>
    <submittedName>
        <fullName evidence="1">Uncharacterized protein</fullName>
    </submittedName>
</protein>
<dbReference type="OrthoDB" id="6778023at2759"/>
<name>A0A6S7KCK8_PARCT</name>
<evidence type="ECO:0000313" key="2">
    <source>
        <dbReference type="Proteomes" id="UP001152795"/>
    </source>
</evidence>
<dbReference type="Proteomes" id="UP001152795">
    <property type="component" value="Unassembled WGS sequence"/>
</dbReference>
<evidence type="ECO:0000313" key="1">
    <source>
        <dbReference type="EMBL" id="CAB4043145.1"/>
    </source>
</evidence>
<dbReference type="EMBL" id="CACRXK020031613">
    <property type="protein sequence ID" value="CAB4043145.1"/>
    <property type="molecule type" value="Genomic_DNA"/>
</dbReference>
<comment type="caution">
    <text evidence="1">The sequence shown here is derived from an EMBL/GenBank/DDBJ whole genome shotgun (WGS) entry which is preliminary data.</text>
</comment>
<accession>A0A6S7KCK8</accession>
<dbReference type="AlphaFoldDB" id="A0A6S7KCK8"/>
<sequence>MSNAFNTHFTSMGTKSAAEVDSQNENIDYDRISSRSSRHFEFSEIVQYDILKLVEKLSTRKASSLDKIPVFFLKLSAATTIESLTYIINLAIRNPTVPNDWKSASVTPHVHKEGCKVNPNNYRPISVLSVISKIFEKLIFDQ</sequence>
<dbReference type="PANTHER" id="PTHR47510">
    <property type="entry name" value="REVERSE TRANSCRIPTASE DOMAIN-CONTAINING PROTEIN"/>
    <property type="match status" value="1"/>
</dbReference>
<gene>
    <name evidence="1" type="ORF">PACLA_8A049433</name>
</gene>
<organism evidence="1 2">
    <name type="scientific">Paramuricea clavata</name>
    <name type="common">Red gorgonian</name>
    <name type="synonym">Violescent sea-whip</name>
    <dbReference type="NCBI Taxonomy" id="317549"/>
    <lineage>
        <taxon>Eukaryota</taxon>
        <taxon>Metazoa</taxon>
        <taxon>Cnidaria</taxon>
        <taxon>Anthozoa</taxon>
        <taxon>Octocorallia</taxon>
        <taxon>Malacalcyonacea</taxon>
        <taxon>Plexauridae</taxon>
        <taxon>Paramuricea</taxon>
    </lineage>
</organism>
<proteinExistence type="predicted"/>
<dbReference type="PANTHER" id="PTHR47510:SF3">
    <property type="entry name" value="ENDO_EXONUCLEASE_PHOSPHATASE DOMAIN-CONTAINING PROTEIN"/>
    <property type="match status" value="1"/>
</dbReference>
<feature type="non-terminal residue" evidence="1">
    <location>
        <position position="142"/>
    </location>
</feature>
<keyword evidence="2" id="KW-1185">Reference proteome</keyword>
<reference evidence="1" key="1">
    <citation type="submission" date="2020-04" db="EMBL/GenBank/DDBJ databases">
        <authorList>
            <person name="Alioto T."/>
            <person name="Alioto T."/>
            <person name="Gomez Garrido J."/>
        </authorList>
    </citation>
    <scope>NUCLEOTIDE SEQUENCE</scope>
    <source>
        <strain evidence="1">A484AB</strain>
    </source>
</reference>